<gene>
    <name evidence="3" type="primary">AACS_6</name>
    <name evidence="3" type="ORF">CEXT_758181</name>
</gene>
<dbReference type="SUPFAM" id="SSF56801">
    <property type="entry name" value="Acetyl-CoA synthetase-like"/>
    <property type="match status" value="1"/>
</dbReference>
<dbReference type="Proteomes" id="UP001054945">
    <property type="component" value="Unassembled WGS sequence"/>
</dbReference>
<dbReference type="InterPro" id="IPR000873">
    <property type="entry name" value="AMP-dep_synth/lig_dom"/>
</dbReference>
<accession>A0AAV4TGG3</accession>
<dbReference type="PANTHER" id="PTHR42921">
    <property type="entry name" value="ACETOACETYL-COA SYNTHETASE"/>
    <property type="match status" value="1"/>
</dbReference>
<feature type="domain" description="AMP-dependent synthetase/ligase" evidence="2">
    <location>
        <begin position="84"/>
        <end position="192"/>
    </location>
</feature>
<sequence length="407" mass="46103">MLNNGSDVGRIKPPKIFSGLRRQELLYSIYAIGIAHIKIFPWHLLTGVSNLKEEVNVELLCSMVSYKLSNFRKIKIKVKTQVQVAFISDEAGFSESVTYAEMFEEGETLAAAFRKHGLKTGDRVACYLSNRKEAIFANLAAVSIGAVFGRTTTVFGSYDEDMARIDQQAANIVAKLEPKFLICIDHHVDTQVEFHNIDHLEHIVERVPDFGESHNCSNYFLKISSTLKISRRHSARHRIRTAALLIIRSALISLRELLDFLKDSCIVLGNIVQENEISTPTGSLFVMLSHAPPLPNSPLVLLYMRTKIQLLTGSLFVINLFVMYSQPPSSLPSSLLVMLYMYNSYWLYSRISHDHSFGQRSKGWRGDTYLLSSHVYLPRNFDGRQVGETEHSPWSRHESGQTEDNCD</sequence>
<dbReference type="Pfam" id="PF00501">
    <property type="entry name" value="AMP-binding"/>
    <property type="match status" value="1"/>
</dbReference>
<feature type="region of interest" description="Disordered" evidence="1">
    <location>
        <begin position="384"/>
        <end position="407"/>
    </location>
</feature>
<evidence type="ECO:0000313" key="4">
    <source>
        <dbReference type="Proteomes" id="UP001054945"/>
    </source>
</evidence>
<dbReference type="PANTHER" id="PTHR42921:SF1">
    <property type="entry name" value="ACETOACETYL-COA SYNTHETASE"/>
    <property type="match status" value="1"/>
</dbReference>
<feature type="compositionally biased region" description="Basic and acidic residues" evidence="1">
    <location>
        <begin position="384"/>
        <end position="400"/>
    </location>
</feature>
<dbReference type="InterPro" id="IPR042099">
    <property type="entry name" value="ANL_N_sf"/>
</dbReference>
<dbReference type="EMBL" id="BPLR01011300">
    <property type="protein sequence ID" value="GIY45673.1"/>
    <property type="molecule type" value="Genomic_DNA"/>
</dbReference>
<comment type="caution">
    <text evidence="3">The sequence shown here is derived from an EMBL/GenBank/DDBJ whole genome shotgun (WGS) entry which is preliminary data.</text>
</comment>
<reference evidence="3 4" key="1">
    <citation type="submission" date="2021-06" db="EMBL/GenBank/DDBJ databases">
        <title>Caerostris extrusa draft genome.</title>
        <authorList>
            <person name="Kono N."/>
            <person name="Arakawa K."/>
        </authorList>
    </citation>
    <scope>NUCLEOTIDE SEQUENCE [LARGE SCALE GENOMIC DNA]</scope>
</reference>
<keyword evidence="4" id="KW-1185">Reference proteome</keyword>
<dbReference type="Gene3D" id="3.40.50.12780">
    <property type="entry name" value="N-terminal domain of ligase-like"/>
    <property type="match status" value="1"/>
</dbReference>
<protein>
    <submittedName>
        <fullName evidence="3">Acetoacetyl-CoA synthetase</fullName>
    </submittedName>
</protein>
<name>A0AAV4TGG3_CAEEX</name>
<evidence type="ECO:0000259" key="2">
    <source>
        <dbReference type="Pfam" id="PF00501"/>
    </source>
</evidence>
<evidence type="ECO:0000313" key="3">
    <source>
        <dbReference type="EMBL" id="GIY45673.1"/>
    </source>
</evidence>
<dbReference type="GO" id="GO:0030729">
    <property type="term" value="F:acetoacetate-CoA ligase activity"/>
    <property type="evidence" value="ECO:0007669"/>
    <property type="project" value="TreeGrafter"/>
</dbReference>
<evidence type="ECO:0000256" key="1">
    <source>
        <dbReference type="SAM" id="MobiDB-lite"/>
    </source>
</evidence>
<dbReference type="AlphaFoldDB" id="A0AAV4TGG3"/>
<proteinExistence type="predicted"/>
<organism evidence="3 4">
    <name type="scientific">Caerostris extrusa</name>
    <name type="common">Bark spider</name>
    <name type="synonym">Caerostris bankana</name>
    <dbReference type="NCBI Taxonomy" id="172846"/>
    <lineage>
        <taxon>Eukaryota</taxon>
        <taxon>Metazoa</taxon>
        <taxon>Ecdysozoa</taxon>
        <taxon>Arthropoda</taxon>
        <taxon>Chelicerata</taxon>
        <taxon>Arachnida</taxon>
        <taxon>Araneae</taxon>
        <taxon>Araneomorphae</taxon>
        <taxon>Entelegynae</taxon>
        <taxon>Araneoidea</taxon>
        <taxon>Araneidae</taxon>
        <taxon>Caerostris</taxon>
    </lineage>
</organism>